<dbReference type="GO" id="GO:0031267">
    <property type="term" value="F:small GTPase binding"/>
    <property type="evidence" value="ECO:0007669"/>
    <property type="project" value="InterPro"/>
</dbReference>
<dbReference type="PANTHER" id="PTHR12822">
    <property type="entry name" value="PROTEIN YIPF"/>
    <property type="match status" value="1"/>
</dbReference>
<accession>A0AAV0AV43</accession>
<dbReference type="Pfam" id="PF04893">
    <property type="entry name" value="Yip1"/>
    <property type="match status" value="1"/>
</dbReference>
<gene>
    <name evidence="8" type="ORF">PPACK8108_LOCUS8676</name>
</gene>
<feature type="domain" description="Yip1" evidence="7">
    <location>
        <begin position="116"/>
        <end position="269"/>
    </location>
</feature>
<dbReference type="PANTHER" id="PTHR12822:SF2">
    <property type="entry name" value="PROTEIN YIPF"/>
    <property type="match status" value="1"/>
</dbReference>
<feature type="transmembrane region" description="Helical" evidence="6">
    <location>
        <begin position="196"/>
        <end position="217"/>
    </location>
</feature>
<dbReference type="InterPro" id="IPR039765">
    <property type="entry name" value="Yip5/YIPF1/YIPF2"/>
</dbReference>
<dbReference type="GO" id="GO:0000139">
    <property type="term" value="C:Golgi membrane"/>
    <property type="evidence" value="ECO:0007669"/>
    <property type="project" value="UniProtKB-SubCell"/>
</dbReference>
<feature type="transmembrane region" description="Helical" evidence="6">
    <location>
        <begin position="253"/>
        <end position="274"/>
    </location>
</feature>
<feature type="transmembrane region" description="Helical" evidence="6">
    <location>
        <begin position="159"/>
        <end position="184"/>
    </location>
</feature>
<comment type="subcellular location">
    <subcellularLocation>
        <location evidence="6">Golgi apparatus membrane</location>
        <topology evidence="6">Multi-pass membrane protein</topology>
    </subcellularLocation>
    <subcellularLocation>
        <location evidence="1">Membrane</location>
        <topology evidence="1">Multi-pass membrane protein</topology>
    </subcellularLocation>
</comment>
<name>A0AAV0AV43_PHAPC</name>
<dbReference type="Proteomes" id="UP001153365">
    <property type="component" value="Unassembled WGS sequence"/>
</dbReference>
<dbReference type="EMBL" id="CALTRL010001807">
    <property type="protein sequence ID" value="CAH7673783.1"/>
    <property type="molecule type" value="Genomic_DNA"/>
</dbReference>
<evidence type="ECO:0000256" key="4">
    <source>
        <dbReference type="ARBA" id="ARBA00022989"/>
    </source>
</evidence>
<protein>
    <recommendedName>
        <fullName evidence="6">Protein YIP</fullName>
    </recommendedName>
</protein>
<comment type="caution">
    <text evidence="8">The sequence shown here is derived from an EMBL/GenBank/DDBJ whole genome shotgun (WGS) entry which is preliminary data.</text>
</comment>
<evidence type="ECO:0000259" key="7">
    <source>
        <dbReference type="Pfam" id="PF04893"/>
    </source>
</evidence>
<keyword evidence="4 6" id="KW-1133">Transmembrane helix</keyword>
<evidence type="ECO:0000313" key="8">
    <source>
        <dbReference type="EMBL" id="CAH7673783.1"/>
    </source>
</evidence>
<feature type="transmembrane region" description="Helical" evidence="6">
    <location>
        <begin position="223"/>
        <end position="241"/>
    </location>
</feature>
<keyword evidence="9" id="KW-1185">Reference proteome</keyword>
<evidence type="ECO:0000256" key="5">
    <source>
        <dbReference type="ARBA" id="ARBA00023136"/>
    </source>
</evidence>
<sequence length="308" mass="34380">MSNPYSSVTVFDSDDINNSKATVQPDDLNFKDFSTSVLPDNLNQDNQLNSQTSNKNGQQVYDPDVELQRRLSNSQSWFSIDSYSPYFDVETKTVLERCWRTMYPKDDYVEVVLCGQPDLYGPFWLPTTLIVILFFASSLSGAITAYLNSQQYDYDFSKLSLAVGLIYVYSLGLPCCIWTGMRYWAGVESRTIQETVNLYGYGLTIFIPVALLSIPPISILRSISALIGFSLSVTFLIRNLYPIFMSAPQKSGRVLLILVVILHGIFMMILWFGYLGIGGSIGEVIVKPGVDGISKDKVEDVGKVPSPP</sequence>
<feature type="transmembrane region" description="Helical" evidence="6">
    <location>
        <begin position="123"/>
        <end position="147"/>
    </location>
</feature>
<dbReference type="AlphaFoldDB" id="A0AAV0AV43"/>
<keyword evidence="3 6" id="KW-0812">Transmembrane</keyword>
<evidence type="ECO:0000313" key="9">
    <source>
        <dbReference type="Proteomes" id="UP001153365"/>
    </source>
</evidence>
<evidence type="ECO:0000256" key="6">
    <source>
        <dbReference type="RuleBase" id="RU361264"/>
    </source>
</evidence>
<dbReference type="GO" id="GO:0016192">
    <property type="term" value="P:vesicle-mediated transport"/>
    <property type="evidence" value="ECO:0007669"/>
    <property type="project" value="InterPro"/>
</dbReference>
<organism evidence="8 9">
    <name type="scientific">Phakopsora pachyrhizi</name>
    <name type="common">Asian soybean rust disease fungus</name>
    <dbReference type="NCBI Taxonomy" id="170000"/>
    <lineage>
        <taxon>Eukaryota</taxon>
        <taxon>Fungi</taxon>
        <taxon>Dikarya</taxon>
        <taxon>Basidiomycota</taxon>
        <taxon>Pucciniomycotina</taxon>
        <taxon>Pucciniomycetes</taxon>
        <taxon>Pucciniales</taxon>
        <taxon>Phakopsoraceae</taxon>
        <taxon>Phakopsora</taxon>
    </lineage>
</organism>
<proteinExistence type="inferred from homology"/>
<evidence type="ECO:0000256" key="3">
    <source>
        <dbReference type="ARBA" id="ARBA00022692"/>
    </source>
</evidence>
<keyword evidence="5 6" id="KW-0472">Membrane</keyword>
<dbReference type="InterPro" id="IPR006977">
    <property type="entry name" value="Yip1_dom"/>
</dbReference>
<comment type="similarity">
    <text evidence="2 6">Belongs to the YIP1 family.</text>
</comment>
<reference evidence="8" key="1">
    <citation type="submission" date="2022-06" db="EMBL/GenBank/DDBJ databases">
        <authorList>
            <consortium name="SYNGENTA / RWTH Aachen University"/>
        </authorList>
    </citation>
    <scope>NUCLEOTIDE SEQUENCE</scope>
</reference>
<evidence type="ECO:0000256" key="1">
    <source>
        <dbReference type="ARBA" id="ARBA00004141"/>
    </source>
</evidence>
<evidence type="ECO:0000256" key="2">
    <source>
        <dbReference type="ARBA" id="ARBA00010596"/>
    </source>
</evidence>